<dbReference type="InterPro" id="IPR041664">
    <property type="entry name" value="AAA_16"/>
</dbReference>
<protein>
    <recommendedName>
        <fullName evidence="1">Orc1-like AAA ATPase domain-containing protein</fullName>
    </recommendedName>
</protein>
<dbReference type="AlphaFoldDB" id="A0A271IXG2"/>
<dbReference type="Gene3D" id="3.40.50.300">
    <property type="entry name" value="P-loop containing nucleotide triphosphate hydrolases"/>
    <property type="match status" value="1"/>
</dbReference>
<feature type="domain" description="Orc1-like AAA ATPase" evidence="1">
    <location>
        <begin position="23"/>
        <end position="106"/>
    </location>
</feature>
<keyword evidence="3" id="KW-1185">Reference proteome</keyword>
<dbReference type="Pfam" id="PF13191">
    <property type="entry name" value="AAA_16"/>
    <property type="match status" value="1"/>
</dbReference>
<dbReference type="OrthoDB" id="182489at2"/>
<dbReference type="SUPFAM" id="SSF52540">
    <property type="entry name" value="P-loop containing nucleoside triphosphate hydrolases"/>
    <property type="match status" value="1"/>
</dbReference>
<comment type="caution">
    <text evidence="2">The sequence shown here is derived from an EMBL/GenBank/DDBJ whole genome shotgun (WGS) entry which is preliminary data.</text>
</comment>
<evidence type="ECO:0000259" key="1">
    <source>
        <dbReference type="Pfam" id="PF13191"/>
    </source>
</evidence>
<dbReference type="EMBL" id="MQWD01000001">
    <property type="protein sequence ID" value="PAP75504.1"/>
    <property type="molecule type" value="Genomic_DNA"/>
</dbReference>
<reference evidence="2 3" key="1">
    <citation type="submission" date="2016-11" db="EMBL/GenBank/DDBJ databases">
        <title>Study of marine rhodopsin-containing bacteria.</title>
        <authorList>
            <person name="Yoshizawa S."/>
            <person name="Kumagai Y."/>
            <person name="Kogure K."/>
        </authorList>
    </citation>
    <scope>NUCLEOTIDE SEQUENCE [LARGE SCALE GENOMIC DNA]</scope>
    <source>
        <strain evidence="2 3">SAORIC-28</strain>
    </source>
</reference>
<proteinExistence type="predicted"/>
<evidence type="ECO:0000313" key="3">
    <source>
        <dbReference type="Proteomes" id="UP000216339"/>
    </source>
</evidence>
<dbReference type="RefSeq" id="WP_095509137.1">
    <property type="nucleotide sequence ID" value="NZ_MQWD01000001.1"/>
</dbReference>
<dbReference type="InterPro" id="IPR027417">
    <property type="entry name" value="P-loop_NTPase"/>
</dbReference>
<accession>A0A271IXG2</accession>
<organism evidence="2 3">
    <name type="scientific">Rubrivirga marina</name>
    <dbReference type="NCBI Taxonomy" id="1196024"/>
    <lineage>
        <taxon>Bacteria</taxon>
        <taxon>Pseudomonadati</taxon>
        <taxon>Rhodothermota</taxon>
        <taxon>Rhodothermia</taxon>
        <taxon>Rhodothermales</taxon>
        <taxon>Rubricoccaceae</taxon>
        <taxon>Rubrivirga</taxon>
    </lineage>
</organism>
<name>A0A271IXG2_9BACT</name>
<gene>
    <name evidence="2" type="ORF">BSZ37_03110</name>
</gene>
<evidence type="ECO:0000313" key="2">
    <source>
        <dbReference type="EMBL" id="PAP75504.1"/>
    </source>
</evidence>
<dbReference type="Proteomes" id="UP000216339">
    <property type="component" value="Unassembled WGS sequence"/>
</dbReference>
<sequence>MRASSPPSTATLGDRLQAARHRRFVGRERELSRFADALDAEALPFHLALVHGPGGIGKTALLDEVARLGIEAGVAVARLDGRDLDPTPVAFAEAADAALSADADRRILLVDTYEQIEPLDGWLRRTFVPGLRASDLVVLAGRNRPSADWRTAWPGEAVEIELRALAPDEAATYLSDRGIPEEAHARVQAFTHGHPLALALVTERLRQSGGGPFDPGTEPGLLSDLLERFVSSVPSPAHRAALEGASVVRSVTVPLLGALLPNDAEADALFAWLRGLAFVETDARGARLHDVVRETIEADLRWRDQDRYATVHARARRHFVDRLRSAPTEADRHQAFADYLHLYRHNAVVEPLLASLQTAWADAHLAGSGPLRDGDAAAIRALVTDHHGEDEAEAVAGWLERRPEAAEVFYAEGGGVAGFLLTLSLDALADDERAADSVVAAVWDAVGTRLREGERGLLFRSWLDAEAGQGISAVQSLVFVRTVERYLSTPSLATSVLLTAAPALWTPVFEIVGLKRLPAAEVDGGPLAAFSKDWRATPPDAWLDSIAAWSPSGVSPPRPDDSVVVLGREAFTEAVRDALRGYARPHLLSDSPLLEARLVREQDGDPVEALRTLLSEAADELNQGIRDRPYFRALDTTYFRPAPTQALAAERLGVPFSTYRRHLGRGVDHVVDALWDIETGG</sequence>